<gene>
    <name evidence="12" type="ORF">F5984_09430</name>
</gene>
<comment type="caution">
    <text evidence="12">The sequence shown here is derived from an EMBL/GenBank/DDBJ whole genome shotgun (WGS) entry which is preliminary data.</text>
</comment>
<sequence>MHSLYTTALVALTILLTAGQILTQYRLNNLQKNIQFIRYASLQRHQSQQLISKALQLRDASQLNDFRTHHRELKQIFDGLESSYSQSSSGRINEWDITIENSPKVRAMFDGLRPIYTQLARSTRTILSFQTPEAVQSPIADLAMQQLLQNQNPFLGQVDAIVRQYNAEIREKIVFQEWIEFAFYILTLAVVLYIGLKLFRPAIRQLNQTIDQLIAAENTTAETNRKLVRLNRSLHEARQRLFQATKQQHQQEINDQKLRSSLLIAGQEEERKRLSRELHDGLGQMMTAIKLQVEGLETHLNRVTSADDPVATKRIRALKDLIAQTISETRSISNDLMPSVLSDFGIIPALKMLAETALDNQAKTNNPAPDIRFETNLPSGRLDRHVEISLYRITQEAVTNAIRHGKPTQITIELIERENYLHLVVADNGSGFYVQRLQEPHGPSQGIHNMQERTKLLNGRFVIRSTPGKGTKLFVSIPYQVHFSAYEQDTTNAR</sequence>
<dbReference type="Proteomes" id="UP000488299">
    <property type="component" value="Unassembled WGS sequence"/>
</dbReference>
<dbReference type="PANTHER" id="PTHR24421">
    <property type="entry name" value="NITRATE/NITRITE SENSOR PROTEIN NARX-RELATED"/>
    <property type="match status" value="1"/>
</dbReference>
<keyword evidence="9" id="KW-0175">Coiled coil</keyword>
<dbReference type="CDD" id="cd16917">
    <property type="entry name" value="HATPase_UhpB-NarQ-NarX-like"/>
    <property type="match status" value="1"/>
</dbReference>
<keyword evidence="10" id="KW-0472">Membrane</keyword>
<dbReference type="PROSITE" id="PS50109">
    <property type="entry name" value="HIS_KIN"/>
    <property type="match status" value="1"/>
</dbReference>
<reference evidence="12 13" key="1">
    <citation type="submission" date="2019-10" db="EMBL/GenBank/DDBJ databases">
        <title>Rudanella paleaurantiibacter sp. nov., isolated from sludge.</title>
        <authorList>
            <person name="Xu S.Q."/>
        </authorList>
    </citation>
    <scope>NUCLEOTIDE SEQUENCE [LARGE SCALE GENOMIC DNA]</scope>
    <source>
        <strain evidence="12 13">HX-22-17</strain>
    </source>
</reference>
<evidence type="ECO:0000256" key="6">
    <source>
        <dbReference type="ARBA" id="ARBA00022777"/>
    </source>
</evidence>
<feature type="transmembrane region" description="Helical" evidence="10">
    <location>
        <begin position="181"/>
        <end position="199"/>
    </location>
</feature>
<evidence type="ECO:0000256" key="8">
    <source>
        <dbReference type="ARBA" id="ARBA00023012"/>
    </source>
</evidence>
<feature type="domain" description="Histidine kinase" evidence="11">
    <location>
        <begin position="390"/>
        <end position="481"/>
    </location>
</feature>
<proteinExistence type="predicted"/>
<keyword evidence="10" id="KW-1133">Transmembrane helix</keyword>
<evidence type="ECO:0000256" key="2">
    <source>
        <dbReference type="ARBA" id="ARBA00012438"/>
    </source>
</evidence>
<keyword evidence="10" id="KW-0812">Transmembrane</keyword>
<protein>
    <recommendedName>
        <fullName evidence="2">histidine kinase</fullName>
        <ecNumber evidence="2">2.7.13.3</ecNumber>
    </recommendedName>
</protein>
<evidence type="ECO:0000256" key="7">
    <source>
        <dbReference type="ARBA" id="ARBA00022840"/>
    </source>
</evidence>
<feature type="coiled-coil region" evidence="9">
    <location>
        <begin position="220"/>
        <end position="247"/>
    </location>
</feature>
<keyword evidence="5" id="KW-0547">Nucleotide-binding</keyword>
<evidence type="ECO:0000256" key="4">
    <source>
        <dbReference type="ARBA" id="ARBA00022679"/>
    </source>
</evidence>
<dbReference type="Gene3D" id="3.30.565.10">
    <property type="entry name" value="Histidine kinase-like ATPase, C-terminal domain"/>
    <property type="match status" value="1"/>
</dbReference>
<keyword evidence="13" id="KW-1185">Reference proteome</keyword>
<dbReference type="GO" id="GO:0005524">
    <property type="term" value="F:ATP binding"/>
    <property type="evidence" value="ECO:0007669"/>
    <property type="project" value="UniProtKB-KW"/>
</dbReference>
<dbReference type="InterPro" id="IPR005467">
    <property type="entry name" value="His_kinase_dom"/>
</dbReference>
<keyword evidence="4" id="KW-0808">Transferase</keyword>
<evidence type="ECO:0000256" key="9">
    <source>
        <dbReference type="SAM" id="Coils"/>
    </source>
</evidence>
<comment type="catalytic activity">
    <reaction evidence="1">
        <text>ATP + protein L-histidine = ADP + protein N-phospho-L-histidine.</text>
        <dbReference type="EC" id="2.7.13.3"/>
    </reaction>
</comment>
<dbReference type="InterPro" id="IPR003594">
    <property type="entry name" value="HATPase_dom"/>
</dbReference>
<dbReference type="GO" id="GO:0016020">
    <property type="term" value="C:membrane"/>
    <property type="evidence" value="ECO:0007669"/>
    <property type="project" value="InterPro"/>
</dbReference>
<keyword evidence="7" id="KW-0067">ATP-binding</keyword>
<evidence type="ECO:0000256" key="10">
    <source>
        <dbReference type="SAM" id="Phobius"/>
    </source>
</evidence>
<dbReference type="InterPro" id="IPR050482">
    <property type="entry name" value="Sensor_HK_TwoCompSys"/>
</dbReference>
<dbReference type="PANTHER" id="PTHR24421:SF10">
    <property type="entry name" value="NITRATE_NITRITE SENSOR PROTEIN NARQ"/>
    <property type="match status" value="1"/>
</dbReference>
<dbReference type="InterPro" id="IPR011712">
    <property type="entry name" value="Sig_transdc_His_kin_sub3_dim/P"/>
</dbReference>
<dbReference type="InterPro" id="IPR036890">
    <property type="entry name" value="HATPase_C_sf"/>
</dbReference>
<evidence type="ECO:0000313" key="12">
    <source>
        <dbReference type="EMBL" id="KAB7731034.1"/>
    </source>
</evidence>
<keyword evidence="8" id="KW-0902">Two-component regulatory system</keyword>
<evidence type="ECO:0000256" key="5">
    <source>
        <dbReference type="ARBA" id="ARBA00022741"/>
    </source>
</evidence>
<evidence type="ECO:0000256" key="3">
    <source>
        <dbReference type="ARBA" id="ARBA00022553"/>
    </source>
</evidence>
<evidence type="ECO:0000256" key="1">
    <source>
        <dbReference type="ARBA" id="ARBA00000085"/>
    </source>
</evidence>
<dbReference type="GO" id="GO:0046983">
    <property type="term" value="F:protein dimerization activity"/>
    <property type="evidence" value="ECO:0007669"/>
    <property type="project" value="InterPro"/>
</dbReference>
<dbReference type="Pfam" id="PF02518">
    <property type="entry name" value="HATPase_c"/>
    <property type="match status" value="1"/>
</dbReference>
<dbReference type="SMART" id="SM00387">
    <property type="entry name" value="HATPase_c"/>
    <property type="match status" value="1"/>
</dbReference>
<organism evidence="12 13">
    <name type="scientific">Rudanella paleaurantiibacter</name>
    <dbReference type="NCBI Taxonomy" id="2614655"/>
    <lineage>
        <taxon>Bacteria</taxon>
        <taxon>Pseudomonadati</taxon>
        <taxon>Bacteroidota</taxon>
        <taxon>Cytophagia</taxon>
        <taxon>Cytophagales</taxon>
        <taxon>Cytophagaceae</taxon>
        <taxon>Rudanella</taxon>
    </lineage>
</organism>
<dbReference type="GO" id="GO:0000155">
    <property type="term" value="F:phosphorelay sensor kinase activity"/>
    <property type="evidence" value="ECO:0007669"/>
    <property type="project" value="InterPro"/>
</dbReference>
<dbReference type="Gene3D" id="1.20.5.1930">
    <property type="match status" value="1"/>
</dbReference>
<keyword evidence="3" id="KW-0597">Phosphoprotein</keyword>
<dbReference type="Pfam" id="PF07730">
    <property type="entry name" value="HisKA_3"/>
    <property type="match status" value="1"/>
</dbReference>
<dbReference type="EMBL" id="WELI01000003">
    <property type="protein sequence ID" value="KAB7731034.1"/>
    <property type="molecule type" value="Genomic_DNA"/>
</dbReference>
<accession>A0A7J5U252</accession>
<evidence type="ECO:0000313" key="13">
    <source>
        <dbReference type="Proteomes" id="UP000488299"/>
    </source>
</evidence>
<evidence type="ECO:0000259" key="11">
    <source>
        <dbReference type="PROSITE" id="PS50109"/>
    </source>
</evidence>
<dbReference type="AlphaFoldDB" id="A0A7J5U252"/>
<name>A0A7J5U252_9BACT</name>
<keyword evidence="6 12" id="KW-0418">Kinase</keyword>
<dbReference type="EC" id="2.7.13.3" evidence="2"/>
<dbReference type="SUPFAM" id="SSF55874">
    <property type="entry name" value="ATPase domain of HSP90 chaperone/DNA topoisomerase II/histidine kinase"/>
    <property type="match status" value="1"/>
</dbReference>